<keyword evidence="2" id="KW-1185">Reference proteome</keyword>
<dbReference type="AlphaFoldDB" id="C5B6K1"/>
<proteinExistence type="predicted"/>
<geneLocation type="plasmid" evidence="1 2">
    <name>megaplasmid</name>
</geneLocation>
<sequence>MNPALQKHAAAEPALVRVGISLPWLPGRSPRQVDLVVGVQVPVPLPSDAPSIGLYRIGDLVQRHRAYRGTRMGPPPVRADLGNRLRGTSYAHARLFKLKDFSDLRFDHRPATTDQPRMGPTWIVVDEDPVGDGTGEFDLSGLGRIVEAVRAAARKKLLPTAEDGWLVPRPAPRWILQWGREGWKASLSLAEGATDRNYRVDRLDDALRLCSVLGRGHPPRIDGEVIEHDPAWTPAEHDLVALARKTAPHVARDRCFDPLGMPAEIVKAWRTVLDGASLVEEGGPEGAVSVLRSFMLISDHIALTRPDELKGMFGPGYLRLRLETDGIEMPESVVGCPKP</sequence>
<organism evidence="1 2">
    <name type="scientific">Methylorubrum extorquens (strain ATCC 14718 / DSM 1338 / JCM 2805 / NCIMB 9133 / AM1)</name>
    <name type="common">Methylobacterium extorquens</name>
    <dbReference type="NCBI Taxonomy" id="272630"/>
    <lineage>
        <taxon>Bacteria</taxon>
        <taxon>Pseudomonadati</taxon>
        <taxon>Pseudomonadota</taxon>
        <taxon>Alphaproteobacteria</taxon>
        <taxon>Hyphomicrobiales</taxon>
        <taxon>Methylobacteriaceae</taxon>
        <taxon>Methylorubrum</taxon>
    </lineage>
</organism>
<evidence type="ECO:0000313" key="1">
    <source>
        <dbReference type="EMBL" id="ACS44083.1"/>
    </source>
</evidence>
<evidence type="ECO:0000313" key="2">
    <source>
        <dbReference type="Proteomes" id="UP000009081"/>
    </source>
</evidence>
<gene>
    <name evidence="1" type="ordered locus">MexAM1_META2p1345</name>
</gene>
<name>C5B6K1_METEA</name>
<keyword evidence="1" id="KW-0614">Plasmid</keyword>
<dbReference type="HOGENOM" id="CLU_818370_0_0_5"/>
<dbReference type="KEGG" id="mea:Mex_2p1345"/>
<reference evidence="1 2" key="1">
    <citation type="journal article" date="2009" name="PLoS ONE">
        <title>Methylobacterium genome sequences: a reference blueprint to investigate microbial metabolism of C1 compounds from natural and industrial sources.</title>
        <authorList>
            <person name="Vuilleumier S."/>
            <person name="Chistoserdova L."/>
            <person name="Lee M.-C."/>
            <person name="Bringel F."/>
            <person name="Lajus A."/>
            <person name="Zhou Y."/>
            <person name="Gourion B."/>
            <person name="Barbe V."/>
            <person name="Chang J."/>
            <person name="Cruveiller S."/>
            <person name="Dossat C."/>
            <person name="Gillett W."/>
            <person name="Gruffaz C."/>
            <person name="Haugen E."/>
            <person name="Hourcade E."/>
            <person name="Levy R."/>
            <person name="Mangenot S."/>
            <person name="Muller E."/>
            <person name="Nadalig T."/>
            <person name="Pagni M."/>
            <person name="Penny C."/>
            <person name="Peyraud R."/>
            <person name="Robinson D.G."/>
            <person name="Roche D."/>
            <person name="Rouy Z."/>
            <person name="Saenampechek C."/>
            <person name="Salvignol G."/>
            <person name="Vallenet D."/>
            <person name="Wu Z."/>
            <person name="Marx C.J."/>
            <person name="Vorholt J.A."/>
            <person name="Olson M.V."/>
            <person name="Kaul R."/>
            <person name="Weissenbach J."/>
            <person name="Medigue C."/>
            <person name="Lidstrom M.E."/>
        </authorList>
    </citation>
    <scope>NUCLEOTIDE SEQUENCE [LARGE SCALE GENOMIC DNA]</scope>
    <source>
        <strain evidence="2">ATCC 14718 / DSM 1338 / JCM 2805 / NCIMB 9133 / AM1</strain>
    </source>
</reference>
<accession>C5B6K1</accession>
<dbReference type="EMBL" id="CP001511">
    <property type="protein sequence ID" value="ACS44083.1"/>
    <property type="molecule type" value="Genomic_DNA"/>
</dbReference>
<protein>
    <submittedName>
        <fullName evidence="1">Uncharacterized protein</fullName>
    </submittedName>
</protein>
<dbReference type="RefSeq" id="WP_003603532.1">
    <property type="nucleotide sequence ID" value="NC_012811.1"/>
</dbReference>
<dbReference type="Proteomes" id="UP000009081">
    <property type="component" value="Plasmid megaplasmid"/>
</dbReference>